<dbReference type="PANTHER" id="PTHR13055:SF12">
    <property type="entry name" value="LD40707P"/>
    <property type="match status" value="1"/>
</dbReference>
<feature type="transmembrane region" description="Helical" evidence="8">
    <location>
        <begin position="546"/>
        <end position="568"/>
    </location>
</feature>
<evidence type="ECO:0000313" key="10">
    <source>
        <dbReference type="EnsemblMetazoa" id="AAEL011063-PB"/>
    </source>
</evidence>
<keyword evidence="5 8" id="KW-0472">Membrane</keyword>
<comment type="subcellular location">
    <subcellularLocation>
        <location evidence="1">Membrane</location>
        <topology evidence="1">Single-pass type I membrane protein</topology>
    </subcellularLocation>
</comment>
<dbReference type="GO" id="GO:0016020">
    <property type="term" value="C:membrane"/>
    <property type="evidence" value="ECO:0007669"/>
    <property type="project" value="UniProtKB-SubCell"/>
</dbReference>
<keyword evidence="11" id="KW-1185">Reference proteome</keyword>
<feature type="compositionally biased region" description="Polar residues" evidence="7">
    <location>
        <begin position="504"/>
        <end position="513"/>
    </location>
</feature>
<evidence type="ECO:0000256" key="9">
    <source>
        <dbReference type="SAM" id="SignalP"/>
    </source>
</evidence>
<reference evidence="10 11" key="1">
    <citation type="submission" date="2017-06" db="EMBL/GenBank/DDBJ databases">
        <title>Aedes aegypti genome working group (AGWG) sequencing and assembly.</title>
        <authorList>
            <consortium name="Aedes aegypti Genome Working Group (AGWG)"/>
            <person name="Matthews B.J."/>
        </authorList>
    </citation>
    <scope>NUCLEOTIDE SEQUENCE [LARGE SCALE GENOMIC DNA]</scope>
    <source>
        <strain evidence="10 11">LVP_AGWG</strain>
    </source>
</reference>
<evidence type="ECO:0000256" key="4">
    <source>
        <dbReference type="ARBA" id="ARBA00022989"/>
    </source>
</evidence>
<dbReference type="InParanoid" id="A0A6I8TKC1"/>
<evidence type="ECO:0000256" key="2">
    <source>
        <dbReference type="ARBA" id="ARBA00022692"/>
    </source>
</evidence>
<organism evidence="10 11">
    <name type="scientific">Aedes aegypti</name>
    <name type="common">Yellowfever mosquito</name>
    <name type="synonym">Culex aegypti</name>
    <dbReference type="NCBI Taxonomy" id="7159"/>
    <lineage>
        <taxon>Eukaryota</taxon>
        <taxon>Metazoa</taxon>
        <taxon>Ecdysozoa</taxon>
        <taxon>Arthropoda</taxon>
        <taxon>Hexapoda</taxon>
        <taxon>Insecta</taxon>
        <taxon>Pterygota</taxon>
        <taxon>Neoptera</taxon>
        <taxon>Endopterygota</taxon>
        <taxon>Diptera</taxon>
        <taxon>Nematocera</taxon>
        <taxon>Culicoidea</taxon>
        <taxon>Culicidae</taxon>
        <taxon>Culicinae</taxon>
        <taxon>Aedini</taxon>
        <taxon>Aedes</taxon>
        <taxon>Stegomyia</taxon>
    </lineage>
</organism>
<gene>
    <name evidence="10" type="primary">5574298</name>
</gene>
<keyword evidence="4 8" id="KW-1133">Transmembrane helix</keyword>
<keyword evidence="3 9" id="KW-0732">Signal</keyword>
<keyword evidence="6" id="KW-0325">Glycoprotein</keyword>
<feature type="compositionally biased region" description="Polar residues" evidence="7">
    <location>
        <begin position="53"/>
        <end position="72"/>
    </location>
</feature>
<evidence type="ECO:0000256" key="6">
    <source>
        <dbReference type="ARBA" id="ARBA00023180"/>
    </source>
</evidence>
<reference evidence="10" key="2">
    <citation type="submission" date="2020-05" db="UniProtKB">
        <authorList>
            <consortium name="EnsemblMetazoa"/>
        </authorList>
    </citation>
    <scope>IDENTIFICATION</scope>
    <source>
        <strain evidence="10">LVP_AGWG</strain>
    </source>
</reference>
<dbReference type="OrthoDB" id="6285106at2759"/>
<protein>
    <submittedName>
        <fullName evidence="10">Uncharacterized protein</fullName>
    </submittedName>
</protein>
<feature type="region of interest" description="Disordered" evidence="7">
    <location>
        <begin position="484"/>
        <end position="528"/>
    </location>
</feature>
<evidence type="ECO:0000256" key="8">
    <source>
        <dbReference type="SAM" id="Phobius"/>
    </source>
</evidence>
<evidence type="ECO:0000256" key="7">
    <source>
        <dbReference type="SAM" id="MobiDB-lite"/>
    </source>
</evidence>
<feature type="region of interest" description="Disordered" evidence="7">
    <location>
        <begin position="31"/>
        <end position="72"/>
    </location>
</feature>
<dbReference type="Proteomes" id="UP000008820">
    <property type="component" value="Chromosome 3"/>
</dbReference>
<accession>A0A6I8TKC1</accession>
<proteinExistence type="predicted"/>
<evidence type="ECO:0000256" key="5">
    <source>
        <dbReference type="ARBA" id="ARBA00023136"/>
    </source>
</evidence>
<dbReference type="PANTHER" id="PTHR13055">
    <property type="entry name" value="TUMOR ENDOTHELIAL MARKER 7 RELATED"/>
    <property type="match status" value="1"/>
</dbReference>
<feature type="signal peptide" evidence="9">
    <location>
        <begin position="1"/>
        <end position="27"/>
    </location>
</feature>
<evidence type="ECO:0000313" key="11">
    <source>
        <dbReference type="Proteomes" id="UP000008820"/>
    </source>
</evidence>
<sequence length="606" mass="67439">MANVDRVVLKSALILLILLADCRVNYAEDSTTAVRVRRQSDPPKTSAAETPPVDTSQTVSQKAPLNENKTSAAKQKLLNENLTGKKLAANLNGTIYTDHLLGYNGTGQRKDYNIVSIKPGAEPTTVPTVVQSGSSSNVSIESVASGDGKSKLIARLFSAADIGNGNVSMTTTTVDPLSAAINIDTVEQPESELNATLQNYNITKTQEDYHTYYNSVWTTDKNASDAYWKRLDNMNVSSLLSNSHRRATTVLLSFDFPYYGYPIRNITIATGGFLYTGDYVHSWLASTQYIAPLMANFDTSLSNNSYVKFRDDGETFTVVWENVSLQDRPENGSFTFSATLNKSGDIVFAYQTIPIDIEQIYDDKHPVKVGLSDAYIIDKTIFRTKQKTIYEYHRVNFGRAKVLNNTLITLYAQPTCYSFKDCQSCMNHEGAEFKCIWCPTLNRCSTGVDRKRQDWIQKGCDKTQIMEISVCPALGQKGNNYGEPIEISTEGNDTNGTYRHESEIQPSKGNTNKNKSDLHPSSGEDGVNKVPAFHAAMEQESSSSSLLVTMMVICGILLSCGCWVLYAYRNPHTKSGQLLIRMQKYRPNKWSWRRGEARYTAATIHM</sequence>
<keyword evidence="2 8" id="KW-0812">Transmembrane</keyword>
<evidence type="ECO:0000256" key="1">
    <source>
        <dbReference type="ARBA" id="ARBA00004479"/>
    </source>
</evidence>
<dbReference type="InterPro" id="IPR002165">
    <property type="entry name" value="Plexin_repeat"/>
</dbReference>
<dbReference type="AlphaFoldDB" id="A0A6I8TKC1"/>
<dbReference type="Pfam" id="PF01437">
    <property type="entry name" value="PSI"/>
    <property type="match status" value="1"/>
</dbReference>
<dbReference type="FunCoup" id="A0A6I8TKC1">
    <property type="interactions" value="227"/>
</dbReference>
<feature type="chain" id="PRO_5043870783" evidence="9">
    <location>
        <begin position="28"/>
        <end position="606"/>
    </location>
</feature>
<evidence type="ECO:0000256" key="3">
    <source>
        <dbReference type="ARBA" id="ARBA00022729"/>
    </source>
</evidence>
<dbReference type="InterPro" id="IPR031152">
    <property type="entry name" value="PLXDC"/>
</dbReference>
<dbReference type="EnsemblMetazoa" id="AAEL011063-RB">
    <property type="protein sequence ID" value="AAEL011063-PB"/>
    <property type="gene ID" value="AAEL011063"/>
</dbReference>
<name>A0A6I8TKC1_AEDAE</name>